<keyword evidence="5" id="KW-0804">Transcription</keyword>
<dbReference type="InterPro" id="IPR001867">
    <property type="entry name" value="OmpR/PhoB-type_DNA-bd"/>
</dbReference>
<dbReference type="Proteomes" id="UP001595765">
    <property type="component" value="Unassembled WGS sequence"/>
</dbReference>
<keyword evidence="3" id="KW-0805">Transcription regulation</keyword>
<evidence type="ECO:0000256" key="7">
    <source>
        <dbReference type="SAM" id="MobiDB-lite"/>
    </source>
</evidence>
<dbReference type="Gene3D" id="1.25.40.10">
    <property type="entry name" value="Tetratricopeptide repeat domain"/>
    <property type="match status" value="1"/>
</dbReference>
<dbReference type="SMART" id="SM01043">
    <property type="entry name" value="BTAD"/>
    <property type="match status" value="1"/>
</dbReference>
<dbReference type="Pfam" id="PF00486">
    <property type="entry name" value="Trans_reg_C"/>
    <property type="match status" value="1"/>
</dbReference>
<protein>
    <submittedName>
        <fullName evidence="9">BTAD domain-containing putative transcriptional regulator</fullName>
    </submittedName>
</protein>
<dbReference type="InterPro" id="IPR016032">
    <property type="entry name" value="Sig_transdc_resp-reg_C-effctor"/>
</dbReference>
<accession>A0ABV8HKN4</accession>
<comment type="caution">
    <text evidence="9">The sequence shown here is derived from an EMBL/GenBank/DDBJ whole genome shotgun (WGS) entry which is preliminary data.</text>
</comment>
<dbReference type="SUPFAM" id="SSF48452">
    <property type="entry name" value="TPR-like"/>
    <property type="match status" value="1"/>
</dbReference>
<feature type="domain" description="OmpR/PhoB-type" evidence="8">
    <location>
        <begin position="1"/>
        <end position="100"/>
    </location>
</feature>
<dbReference type="InterPro" id="IPR005158">
    <property type="entry name" value="BTAD"/>
</dbReference>
<evidence type="ECO:0000256" key="4">
    <source>
        <dbReference type="ARBA" id="ARBA00023125"/>
    </source>
</evidence>
<evidence type="ECO:0000256" key="3">
    <source>
        <dbReference type="ARBA" id="ARBA00023015"/>
    </source>
</evidence>
<dbReference type="RefSeq" id="WP_386427861.1">
    <property type="nucleotide sequence ID" value="NZ_JBHSBB010000008.1"/>
</dbReference>
<dbReference type="SMART" id="SM00862">
    <property type="entry name" value="Trans_reg_C"/>
    <property type="match status" value="1"/>
</dbReference>
<dbReference type="InterPro" id="IPR051677">
    <property type="entry name" value="AfsR-DnrI-RedD_regulator"/>
</dbReference>
<dbReference type="InterPro" id="IPR036388">
    <property type="entry name" value="WH-like_DNA-bd_sf"/>
</dbReference>
<keyword evidence="2" id="KW-0902">Two-component regulatory system</keyword>
<sequence length="295" mass="32215">MVLFSILGPLEIYSEKTGTTSPGEGSFQDTLLITLLSARGRVFPAGVLIDELWGQAPPSNPVNALQAHISRLRRKLRGLEPDRPHGRLALMPLSGYRLDVLDEEVDAQLFLAEAAALEREAGTLPPEQVVARVGQALRRWRGPALGGIVGGPICQESARLYEQARLRVLEIRFDAELALGRHGAIIGELTELVIARSSFRERYCEQLMTALYRSGRQAEALEIYRHAREQVGEAAGTGPSRALRDHERAVLEHDSILEAPDTGTVRTLAGSRRRTAAAAAPGHRPSEGGRSFARL</sequence>
<dbReference type="SUPFAM" id="SSF46894">
    <property type="entry name" value="C-terminal effector domain of the bipartite response regulators"/>
    <property type="match status" value="1"/>
</dbReference>
<evidence type="ECO:0000259" key="8">
    <source>
        <dbReference type="PROSITE" id="PS51755"/>
    </source>
</evidence>
<dbReference type="PANTHER" id="PTHR35807">
    <property type="entry name" value="TRANSCRIPTIONAL REGULATOR REDD-RELATED"/>
    <property type="match status" value="1"/>
</dbReference>
<feature type="DNA-binding region" description="OmpR/PhoB-type" evidence="6">
    <location>
        <begin position="1"/>
        <end position="100"/>
    </location>
</feature>
<reference evidence="10" key="1">
    <citation type="journal article" date="2019" name="Int. J. Syst. Evol. Microbiol.">
        <title>The Global Catalogue of Microorganisms (GCM) 10K type strain sequencing project: providing services to taxonomists for standard genome sequencing and annotation.</title>
        <authorList>
            <consortium name="The Broad Institute Genomics Platform"/>
            <consortium name="The Broad Institute Genome Sequencing Center for Infectious Disease"/>
            <person name="Wu L."/>
            <person name="Ma J."/>
        </authorList>
    </citation>
    <scope>NUCLEOTIDE SEQUENCE [LARGE SCALE GENOMIC DNA]</scope>
    <source>
        <strain evidence="10">CGMCC 4.7237</strain>
    </source>
</reference>
<name>A0ABV8HKN4_9ACTN</name>
<evidence type="ECO:0000313" key="10">
    <source>
        <dbReference type="Proteomes" id="UP001595765"/>
    </source>
</evidence>
<dbReference type="PROSITE" id="PS51755">
    <property type="entry name" value="OMPR_PHOB"/>
    <property type="match status" value="1"/>
</dbReference>
<evidence type="ECO:0000313" key="9">
    <source>
        <dbReference type="EMBL" id="MFC4031587.1"/>
    </source>
</evidence>
<evidence type="ECO:0000256" key="6">
    <source>
        <dbReference type="PROSITE-ProRule" id="PRU01091"/>
    </source>
</evidence>
<evidence type="ECO:0000256" key="2">
    <source>
        <dbReference type="ARBA" id="ARBA00023012"/>
    </source>
</evidence>
<keyword evidence="4 6" id="KW-0238">DNA-binding</keyword>
<evidence type="ECO:0000256" key="1">
    <source>
        <dbReference type="ARBA" id="ARBA00005820"/>
    </source>
</evidence>
<dbReference type="CDD" id="cd15831">
    <property type="entry name" value="BTAD"/>
    <property type="match status" value="1"/>
</dbReference>
<dbReference type="EMBL" id="JBHSBB010000008">
    <property type="protein sequence ID" value="MFC4031587.1"/>
    <property type="molecule type" value="Genomic_DNA"/>
</dbReference>
<comment type="similarity">
    <text evidence="1">Belongs to the AfsR/DnrI/RedD regulatory family.</text>
</comment>
<dbReference type="Gene3D" id="1.10.10.10">
    <property type="entry name" value="Winged helix-like DNA-binding domain superfamily/Winged helix DNA-binding domain"/>
    <property type="match status" value="1"/>
</dbReference>
<evidence type="ECO:0000256" key="5">
    <source>
        <dbReference type="ARBA" id="ARBA00023163"/>
    </source>
</evidence>
<dbReference type="Pfam" id="PF03704">
    <property type="entry name" value="BTAD"/>
    <property type="match status" value="1"/>
</dbReference>
<feature type="region of interest" description="Disordered" evidence="7">
    <location>
        <begin position="269"/>
        <end position="295"/>
    </location>
</feature>
<organism evidence="9 10">
    <name type="scientific">Streptomyces polygonati</name>
    <dbReference type="NCBI Taxonomy" id="1617087"/>
    <lineage>
        <taxon>Bacteria</taxon>
        <taxon>Bacillati</taxon>
        <taxon>Actinomycetota</taxon>
        <taxon>Actinomycetes</taxon>
        <taxon>Kitasatosporales</taxon>
        <taxon>Streptomycetaceae</taxon>
        <taxon>Streptomyces</taxon>
    </lineage>
</organism>
<dbReference type="PANTHER" id="PTHR35807:SF1">
    <property type="entry name" value="TRANSCRIPTIONAL REGULATOR REDD"/>
    <property type="match status" value="1"/>
</dbReference>
<feature type="compositionally biased region" description="Low complexity" evidence="7">
    <location>
        <begin position="269"/>
        <end position="283"/>
    </location>
</feature>
<proteinExistence type="inferred from homology"/>
<dbReference type="InterPro" id="IPR011990">
    <property type="entry name" value="TPR-like_helical_dom_sf"/>
</dbReference>
<gene>
    <name evidence="9" type="ORF">ACFO3J_08865</name>
</gene>
<keyword evidence="10" id="KW-1185">Reference proteome</keyword>